<accession>V6TL75</accession>
<dbReference type="VEuPathDB" id="GiardiaDB:GL50581_1710"/>
<reference evidence="3 4" key="2">
    <citation type="journal article" date="2013" name="Genome Biol. Evol.">
        <title>Genome sequencing of Giardia lamblia genotypes A2 and B isolates (DH and GS) and comparative analysis with the genomes of genotypes A1 and E (WB and Pig).</title>
        <authorList>
            <person name="Adam R.D."/>
            <person name="Dahlstrom E.W."/>
            <person name="Martens C.A."/>
            <person name="Bruno D.P."/>
            <person name="Barbian K.D."/>
            <person name="Ricklefs S.M."/>
            <person name="Hernandez M.M."/>
            <person name="Narla N.P."/>
            <person name="Patel R.B."/>
            <person name="Porcella S.F."/>
            <person name="Nash T.E."/>
        </authorList>
    </citation>
    <scope>NUCLEOTIDE SEQUENCE [LARGE SCALE GENOMIC DNA]</scope>
    <source>
        <strain evidence="3 4">DH</strain>
    </source>
</reference>
<dbReference type="VEuPathDB" id="GiardiaDB:DHA2_154539"/>
<reference evidence="4" key="1">
    <citation type="submission" date="2012-02" db="EMBL/GenBank/DDBJ databases">
        <title>Genome sequencing of Giardia lamblia Genotypes A2 and B isolates (DH and GS) and comparative analysis with the genomes of Genotypes A1 and E (WB and Pig).</title>
        <authorList>
            <person name="Adam R."/>
            <person name="Dahlstrom E."/>
            <person name="Martens C."/>
            <person name="Bruno D."/>
            <person name="Barbian K."/>
            <person name="Porcella S.F."/>
            <person name="Nash T."/>
        </authorList>
    </citation>
    <scope>NUCLEOTIDE SEQUENCE</scope>
    <source>
        <strain evidence="4">DH</strain>
    </source>
</reference>
<protein>
    <submittedName>
        <fullName evidence="3">Uncharacterized protein</fullName>
    </submittedName>
</protein>
<evidence type="ECO:0000313" key="3">
    <source>
        <dbReference type="EMBL" id="ESU37690.1"/>
    </source>
</evidence>
<feature type="region of interest" description="Disordered" evidence="2">
    <location>
        <begin position="363"/>
        <end position="385"/>
    </location>
</feature>
<comment type="caution">
    <text evidence="3">The sequence shown here is derived from an EMBL/GenBank/DDBJ whole genome shotgun (WGS) entry which is preliminary data.</text>
</comment>
<organism evidence="3 4">
    <name type="scientific">Giardia intestinalis</name>
    <name type="common">Giardia lamblia</name>
    <dbReference type="NCBI Taxonomy" id="5741"/>
    <lineage>
        <taxon>Eukaryota</taxon>
        <taxon>Metamonada</taxon>
        <taxon>Diplomonadida</taxon>
        <taxon>Hexamitidae</taxon>
        <taxon>Giardiinae</taxon>
        <taxon>Giardia</taxon>
    </lineage>
</organism>
<dbReference type="VEuPathDB" id="GiardiaDB:QR46_1784"/>
<dbReference type="VEuPathDB" id="GiardiaDB:GL50803_006332"/>
<evidence type="ECO:0000313" key="4">
    <source>
        <dbReference type="Proteomes" id="UP000018320"/>
    </source>
</evidence>
<name>V6TL75_GIAIN</name>
<feature type="compositionally biased region" description="Polar residues" evidence="2">
    <location>
        <begin position="206"/>
        <end position="215"/>
    </location>
</feature>
<sequence length="1073" mass="119138">MTFVSSYVELLFGNIVRTLKGVLHDVSSIVNKRELISAPGYAAFQSTVCQLLMELLVLVQDAEGTFPSPCGSSTNSMDTFSAMGHPPFFSTGLPLYPAISTSSNQFPFQIPLLPPPGLTQPLPPIPSIPILGQPSSSANVFSFPPPGLQPVETAIPPFRYFNGSDAEASDKSERQVTAPAFEYLEIDFPSTESRKAPTTPKRVTSFPGSPTSSQLRAPFSPNKWVTGSTVDLDTSKAKLEAKYKEAEKRRNSLLKTRNTRLKKELDEVITKTAQVRKQLEEENALLQTQFTERQTRAQVLRESQLLAVQEAAKNSIQRVTLASQRRAQYAEQTMKSLKARYELIHNRREEFNKRIKEKALSSTTRYKENMKESTRDSKDSSPQLLSGSLTVQGSELVYKQVDTVWPPSINHGIHGAASTEHINGKISASIHSLSEATALTESIELHETLTLQWIALQQLAMVAIRNVSRFYTDTAFPLREYTSKVVIRAEKILVGAPVQAQEEATRDRETTSEPIDKQAWVQYLLSWPGSRYKLKDANNAESIFSDTIAIIGHDHSEIHTYTYAVMLSIAALTPNYLHKCVAAAQEIIPLLERGGYSTDEISLLVDASTLALFLASTYLRFSAIFLPQCHEHPELKSIYTATSVPLTNITRYLNKTPGVCKEALVYSFLSVTLKMVHLTANVRAAAILDAFFKDKFIVDGVWARISIPIIPSESFLTRSDACCTELAIVHDNFSAVQQALRIAIDSFLLYDQEGFNSYFGPGLSCLCKAAISCLSQLLLSSTSFASHSKERKHFRLRSFARHITDNIDMGDLTSSQLFSRHQRGVEDHVLSVDLQSIVAECFTLLAHLVTKFPTVFIDALSRDEVVLLEMSHSLSVLPLPGALFADEPSLYVNMQTPYCICFPRYYIVSADEGMASKPNSYGVGTTYCTKSKEPTLMLSALRITGSPQVIFQANVYPFEAVVHDCMYTSLSPALLCGLVFMRNALQLKHKVVRQLVSFGNEPVVLLSVISSLPVECFIDGFLRKRILDPIFRAAREYGSLLSSDLPDDLLANDLPEDQTPIVSEMLLPVLRLT</sequence>
<dbReference type="Proteomes" id="UP000018320">
    <property type="component" value="Unassembled WGS sequence"/>
</dbReference>
<keyword evidence="1" id="KW-0175">Coiled coil</keyword>
<evidence type="ECO:0000256" key="2">
    <source>
        <dbReference type="SAM" id="MobiDB-lite"/>
    </source>
</evidence>
<feature type="region of interest" description="Disordered" evidence="2">
    <location>
        <begin position="191"/>
        <end position="220"/>
    </location>
</feature>
<feature type="coiled-coil region" evidence="1">
    <location>
        <begin position="229"/>
        <end position="296"/>
    </location>
</feature>
<dbReference type="AlphaFoldDB" id="V6TL75"/>
<feature type="compositionally biased region" description="Basic and acidic residues" evidence="2">
    <location>
        <begin position="363"/>
        <end position="379"/>
    </location>
</feature>
<evidence type="ECO:0000256" key="1">
    <source>
        <dbReference type="SAM" id="Coils"/>
    </source>
</evidence>
<dbReference type="EMBL" id="AHGT01000023">
    <property type="protein sequence ID" value="ESU37690.1"/>
    <property type="molecule type" value="Genomic_DNA"/>
</dbReference>
<gene>
    <name evidence="3" type="ORF">DHA2_154539</name>
</gene>
<proteinExistence type="predicted"/>